<organism evidence="1 2">
    <name type="scientific">Macroventuria anomochaeta</name>
    <dbReference type="NCBI Taxonomy" id="301207"/>
    <lineage>
        <taxon>Eukaryota</taxon>
        <taxon>Fungi</taxon>
        <taxon>Dikarya</taxon>
        <taxon>Ascomycota</taxon>
        <taxon>Pezizomycotina</taxon>
        <taxon>Dothideomycetes</taxon>
        <taxon>Pleosporomycetidae</taxon>
        <taxon>Pleosporales</taxon>
        <taxon>Pleosporineae</taxon>
        <taxon>Didymellaceae</taxon>
        <taxon>Macroventuria</taxon>
    </lineage>
</organism>
<reference evidence="1" key="1">
    <citation type="journal article" date="2020" name="Stud. Mycol.">
        <title>101 Dothideomycetes genomes: a test case for predicting lifestyles and emergence of pathogens.</title>
        <authorList>
            <person name="Haridas S."/>
            <person name="Albert R."/>
            <person name="Binder M."/>
            <person name="Bloem J."/>
            <person name="Labutti K."/>
            <person name="Salamov A."/>
            <person name="Andreopoulos B."/>
            <person name="Baker S."/>
            <person name="Barry K."/>
            <person name="Bills G."/>
            <person name="Bluhm B."/>
            <person name="Cannon C."/>
            <person name="Castanera R."/>
            <person name="Culley D."/>
            <person name="Daum C."/>
            <person name="Ezra D."/>
            <person name="Gonzalez J."/>
            <person name="Henrissat B."/>
            <person name="Kuo A."/>
            <person name="Liang C."/>
            <person name="Lipzen A."/>
            <person name="Lutzoni F."/>
            <person name="Magnuson J."/>
            <person name="Mondo S."/>
            <person name="Nolan M."/>
            <person name="Ohm R."/>
            <person name="Pangilinan J."/>
            <person name="Park H.-J."/>
            <person name="Ramirez L."/>
            <person name="Alfaro M."/>
            <person name="Sun H."/>
            <person name="Tritt A."/>
            <person name="Yoshinaga Y."/>
            <person name="Zwiers L.-H."/>
            <person name="Turgeon B."/>
            <person name="Goodwin S."/>
            <person name="Spatafora J."/>
            <person name="Crous P."/>
            <person name="Grigoriev I."/>
        </authorList>
    </citation>
    <scope>NUCLEOTIDE SEQUENCE</scope>
    <source>
        <strain evidence="1">CBS 525.71</strain>
    </source>
</reference>
<proteinExistence type="predicted"/>
<dbReference type="Proteomes" id="UP000799754">
    <property type="component" value="Unassembled WGS sequence"/>
</dbReference>
<comment type="caution">
    <text evidence="1">The sequence shown here is derived from an EMBL/GenBank/DDBJ whole genome shotgun (WGS) entry which is preliminary data.</text>
</comment>
<dbReference type="EMBL" id="MU006718">
    <property type="protein sequence ID" value="KAF2627015.1"/>
    <property type="molecule type" value="Genomic_DNA"/>
</dbReference>
<name>A0ACB6RYF7_9PLEO</name>
<evidence type="ECO:0000313" key="2">
    <source>
        <dbReference type="Proteomes" id="UP000799754"/>
    </source>
</evidence>
<evidence type="ECO:0000313" key="1">
    <source>
        <dbReference type="EMBL" id="KAF2627015.1"/>
    </source>
</evidence>
<protein>
    <submittedName>
        <fullName evidence="1">Uncharacterized protein</fullName>
    </submittedName>
</protein>
<accession>A0ACB6RYF7</accession>
<sequence>MKQCIAKICVSEGHADSVHGEAGTNCKAVLVNHHSLLYAGMRIVAAIALTIAFSPSSFHMKKNYALVAKLIDAPEDPDIGRDLGEARRIIGNLAAAAKIEDFVKSVPRMYRRDRRFDKDKIATVARRIRSQALKHFSHIPRGFHIHADYIVAASVQQAMAQYKMQISMQEICNVMRLIYDGRDANEAAHWDDARDLHASTKVELVVASGTSKADWAENKIRCFAAATDWRKLVGAARDRRKRKAKKALEAEKEAGGIHAATAALRSP</sequence>
<gene>
    <name evidence="1" type="ORF">BU25DRAFT_67713</name>
</gene>
<keyword evidence="2" id="KW-1185">Reference proteome</keyword>